<evidence type="ECO:0000259" key="2">
    <source>
        <dbReference type="PROSITE" id="PS50103"/>
    </source>
</evidence>
<dbReference type="EMBL" id="NAJL01000059">
    <property type="protein sequence ID" value="TKA23227.1"/>
    <property type="molecule type" value="Genomic_DNA"/>
</dbReference>
<dbReference type="InterPro" id="IPR057654">
    <property type="entry name" value="Znf-CCCH_tandem"/>
</dbReference>
<organism evidence="3 4">
    <name type="scientific">Salinomyces thailandicus</name>
    <dbReference type="NCBI Taxonomy" id="706561"/>
    <lineage>
        <taxon>Eukaryota</taxon>
        <taxon>Fungi</taxon>
        <taxon>Dikarya</taxon>
        <taxon>Ascomycota</taxon>
        <taxon>Pezizomycotina</taxon>
        <taxon>Dothideomycetes</taxon>
        <taxon>Dothideomycetidae</taxon>
        <taxon>Mycosphaerellales</taxon>
        <taxon>Teratosphaeriaceae</taxon>
        <taxon>Salinomyces</taxon>
    </lineage>
</organism>
<dbReference type="OrthoDB" id="3512845at2759"/>
<dbReference type="GO" id="GO:0008270">
    <property type="term" value="F:zinc ion binding"/>
    <property type="evidence" value="ECO:0007669"/>
    <property type="project" value="UniProtKB-KW"/>
</dbReference>
<dbReference type="InterPro" id="IPR000571">
    <property type="entry name" value="Znf_CCCH"/>
</dbReference>
<evidence type="ECO:0000313" key="4">
    <source>
        <dbReference type="Proteomes" id="UP000308549"/>
    </source>
</evidence>
<keyword evidence="1" id="KW-0863">Zinc-finger</keyword>
<dbReference type="AlphaFoldDB" id="A0A4U0TMW2"/>
<dbReference type="Proteomes" id="UP000308549">
    <property type="component" value="Unassembled WGS sequence"/>
</dbReference>
<keyword evidence="1" id="KW-0862">Zinc</keyword>
<accession>A0A4U0TMW2</accession>
<evidence type="ECO:0000256" key="1">
    <source>
        <dbReference type="PROSITE-ProRule" id="PRU00723"/>
    </source>
</evidence>
<dbReference type="PROSITE" id="PS50103">
    <property type="entry name" value="ZF_C3H1"/>
    <property type="match status" value="1"/>
</dbReference>
<evidence type="ECO:0000313" key="3">
    <source>
        <dbReference type="EMBL" id="TKA23227.1"/>
    </source>
</evidence>
<proteinExistence type="predicted"/>
<reference evidence="3 4" key="1">
    <citation type="submission" date="2017-03" db="EMBL/GenBank/DDBJ databases">
        <title>Genomes of endolithic fungi from Antarctica.</title>
        <authorList>
            <person name="Coleine C."/>
            <person name="Masonjones S."/>
            <person name="Stajich J.E."/>
        </authorList>
    </citation>
    <scope>NUCLEOTIDE SEQUENCE [LARGE SCALE GENOMIC DNA]</scope>
    <source>
        <strain evidence="3 4">CCFEE 6315</strain>
    </source>
</reference>
<keyword evidence="4" id="KW-1185">Reference proteome</keyword>
<sequence>MAANGTTSAAPTRAVSSTARLDDNEAHVAAFWTRYEHLKVQDVMKNLLLEDVITRYENLCLKHAAYVREREGGDGAFAEHRRREEELVGNINQLQFILNRDPFVIVLIDGDSLIFNADFLSAGEEGGKTAACLLHDAVHEWTVANIADISSEFRIAVRVLANVKGLANACVKAGLIRSTDQVEAFARGFMRGNPLFDFIDVGSGKDRAAGKVIDNLKMYLHDYHCRQIILGCSNDNGYTQLLEQYVSDKEALSRITLLEGAPSRKESAGLPYDTAKFAGLFRETKINTFGYAATNGIPHMNEQLRNQRLRNMSIESSATSSEAGLGSWAAVTKSSSGLPFTDLPKSTRPVEPEEKLVLRNIKGQRVDEPLEYDRDEIQRLKKHKLCNQHYVGQGCCHYNAGKADKCPHKHDVTLTPQELYWLRVVARETPCKKGPGCDDTRCIYGHRCPFPKPTEGSNRGATGSCLNGENCRFPREMHTVDPKIVKMTKVTGRF</sequence>
<protein>
    <recommendedName>
        <fullName evidence="2">C3H1-type domain-containing protein</fullName>
    </recommendedName>
</protein>
<dbReference type="InterPro" id="IPR057683">
    <property type="entry name" value="DUF7923"/>
</dbReference>
<gene>
    <name evidence="3" type="ORF">B0A50_07620</name>
</gene>
<keyword evidence="1" id="KW-0479">Metal-binding</keyword>
<feature type="zinc finger region" description="C3H1-type" evidence="1">
    <location>
        <begin position="380"/>
        <end position="413"/>
    </location>
</feature>
<comment type="caution">
    <text evidence="3">The sequence shown here is derived from an EMBL/GenBank/DDBJ whole genome shotgun (WGS) entry which is preliminary data.</text>
</comment>
<dbReference type="PANTHER" id="PTHR37543">
    <property type="entry name" value="CCCH ZINC FINGER DNA BINDING PROTEIN (AFU_ORTHOLOGUE AFUA_5G12760)"/>
    <property type="match status" value="1"/>
</dbReference>
<dbReference type="PANTHER" id="PTHR37543:SF1">
    <property type="entry name" value="CCCH ZINC FINGER DNA BINDING PROTEIN (AFU_ORTHOLOGUE AFUA_5G12760)"/>
    <property type="match status" value="1"/>
</dbReference>
<name>A0A4U0TMW2_9PEZI</name>
<dbReference type="Pfam" id="PF25543">
    <property type="entry name" value="zf-CCCH_tandem"/>
    <property type="match status" value="1"/>
</dbReference>
<feature type="domain" description="C3H1-type" evidence="2">
    <location>
        <begin position="380"/>
        <end position="413"/>
    </location>
</feature>
<dbReference type="Pfam" id="PF25540">
    <property type="entry name" value="DUF7923"/>
    <property type="match status" value="1"/>
</dbReference>